<keyword evidence="3" id="KW-1185">Reference proteome</keyword>
<dbReference type="Proteomes" id="UP000561681">
    <property type="component" value="Unassembled WGS sequence"/>
</dbReference>
<evidence type="ECO:0000313" key="2">
    <source>
        <dbReference type="EMBL" id="MBB4804184.1"/>
    </source>
</evidence>
<dbReference type="SUPFAM" id="SSF52200">
    <property type="entry name" value="Toll/Interleukin receptor TIR domain"/>
    <property type="match status" value="1"/>
</dbReference>
<dbReference type="Pfam" id="PF11738">
    <property type="entry name" value="DUF3298"/>
    <property type="match status" value="1"/>
</dbReference>
<dbReference type="InterPro" id="IPR037126">
    <property type="entry name" value="PdaC/RsiV-like_sf"/>
</dbReference>
<proteinExistence type="predicted"/>
<dbReference type="RefSeq" id="WP_184166854.1">
    <property type="nucleotide sequence ID" value="NZ_JACHLD010000008.1"/>
</dbReference>
<feature type="domain" description="TIR" evidence="1">
    <location>
        <begin position="1"/>
        <end position="144"/>
    </location>
</feature>
<evidence type="ECO:0000313" key="3">
    <source>
        <dbReference type="Proteomes" id="UP000561681"/>
    </source>
</evidence>
<dbReference type="Pfam" id="PF13676">
    <property type="entry name" value="TIR_2"/>
    <property type="match status" value="1"/>
</dbReference>
<reference evidence="2 3" key="1">
    <citation type="submission" date="2020-08" db="EMBL/GenBank/DDBJ databases">
        <title>Functional genomics of gut bacteria from endangered species of beetles.</title>
        <authorList>
            <person name="Carlos-Shanley C."/>
        </authorList>
    </citation>
    <scope>NUCLEOTIDE SEQUENCE [LARGE SCALE GENOMIC DNA]</scope>
    <source>
        <strain evidence="2 3">S00142</strain>
    </source>
</reference>
<name>A0A7W7NA55_9FLAO</name>
<dbReference type="Gene3D" id="3.30.565.40">
    <property type="entry name" value="Fervidobacterium nodosum Rt17-B1 like"/>
    <property type="match status" value="1"/>
</dbReference>
<dbReference type="Gene3D" id="3.40.50.10140">
    <property type="entry name" value="Toll/interleukin-1 receptor homology (TIR) domain"/>
    <property type="match status" value="1"/>
</dbReference>
<sequence length="388" mass="46284">MHNKVFISYAKEDFNFAEKLYDYLEENDFRPWLDKKSILPGQDWNFTLRKALREANYIVLLLSNTSVQKRGYIQREFKLALDYYEEKLEDDIYLIPLKIGDCIIPESLSKFQWIDFIDDTSFNLIYTSLSFQRDKYFEYERKQIAAKQLFQYEEITEQHEYANKITFNIDITYFRFLDESNPNLRELNQILLGSKVEETIRFRKLFHKSSGNLIKTKKGERNWMFDISYMPNHISKSIVSINQSISTYTGGVHGNYYVRGLNYHVNPVFEITLENLFDYTDHSNVLEFLSSFCFEELKKNYNEWLGASEDEIANQKNEEIFWENSLDPDWKNFQHYFLSKTGIEIIFNTYSVSSYAFGLHIVPVTFDKLIPLLTKPKYLKKIIEKVNN</sequence>
<organism evidence="2 3">
    <name type="scientific">Flavobacterium nitrogenifigens</name>
    <dbReference type="NCBI Taxonomy" id="1617283"/>
    <lineage>
        <taxon>Bacteria</taxon>
        <taxon>Pseudomonadati</taxon>
        <taxon>Bacteroidota</taxon>
        <taxon>Flavobacteriia</taxon>
        <taxon>Flavobacteriales</taxon>
        <taxon>Flavobacteriaceae</taxon>
        <taxon>Flavobacterium</taxon>
    </lineage>
</organism>
<dbReference type="GO" id="GO:0007165">
    <property type="term" value="P:signal transduction"/>
    <property type="evidence" value="ECO:0007669"/>
    <property type="project" value="InterPro"/>
</dbReference>
<dbReference type="AlphaFoldDB" id="A0A7W7NA55"/>
<dbReference type="InterPro" id="IPR035897">
    <property type="entry name" value="Toll_tir_struct_dom_sf"/>
</dbReference>
<protein>
    <recommendedName>
        <fullName evidence="1">TIR domain-containing protein</fullName>
    </recommendedName>
</protein>
<dbReference type="InterPro" id="IPR021729">
    <property type="entry name" value="DUF3298"/>
</dbReference>
<evidence type="ECO:0000259" key="1">
    <source>
        <dbReference type="PROSITE" id="PS50104"/>
    </source>
</evidence>
<gene>
    <name evidence="2" type="ORF">HNP37_004270</name>
</gene>
<comment type="caution">
    <text evidence="2">The sequence shown here is derived from an EMBL/GenBank/DDBJ whole genome shotgun (WGS) entry which is preliminary data.</text>
</comment>
<accession>A0A7W7NA55</accession>
<dbReference type="Gene3D" id="3.90.640.20">
    <property type="entry name" value="Heat-shock cognate protein, ATPase"/>
    <property type="match status" value="1"/>
</dbReference>
<dbReference type="EMBL" id="JACHLD010000008">
    <property type="protein sequence ID" value="MBB4804184.1"/>
    <property type="molecule type" value="Genomic_DNA"/>
</dbReference>
<dbReference type="PROSITE" id="PS50104">
    <property type="entry name" value="TIR"/>
    <property type="match status" value="1"/>
</dbReference>
<dbReference type="InterPro" id="IPR000157">
    <property type="entry name" value="TIR_dom"/>
</dbReference>